<dbReference type="Proteomes" id="UP001278188">
    <property type="component" value="Unassembled WGS sequence"/>
</dbReference>
<proteinExistence type="predicted"/>
<accession>A0ABU3WHD4</accession>
<sequence length="59" mass="7065">MKIYVHTDLGTEKRCTRCHEYWPLDEEFFYKNGFKSAVQQWSAQCKACYVVSYRAGYDI</sequence>
<gene>
    <name evidence="1" type="ORF">QR674_12570</name>
</gene>
<evidence type="ECO:0008006" key="3">
    <source>
        <dbReference type="Google" id="ProtNLM"/>
    </source>
</evidence>
<evidence type="ECO:0000313" key="1">
    <source>
        <dbReference type="EMBL" id="MDV2469814.1"/>
    </source>
</evidence>
<protein>
    <recommendedName>
        <fullName evidence="3">Zinc-binding domain-containing protein</fullName>
    </recommendedName>
</protein>
<evidence type="ECO:0000313" key="2">
    <source>
        <dbReference type="Proteomes" id="UP001278188"/>
    </source>
</evidence>
<comment type="caution">
    <text evidence="1">The sequence shown here is derived from an EMBL/GenBank/DDBJ whole genome shotgun (WGS) entry which is preliminary data.</text>
</comment>
<reference evidence="1 2" key="1">
    <citation type="submission" date="2023-06" db="EMBL/GenBank/DDBJ databases">
        <title>Genomic Analysis of Acinetobacter Strains Recovered from South Australian Aquatic Samples provides Insights into the Circulation of Antibiotic Resistance determinants in the Environment.</title>
        <authorList>
            <person name="Tobin L."/>
            <person name="Jarocki V.M."/>
            <person name="Kenyon J."/>
            <person name="Drigo B."/>
            <person name="Donner E."/>
            <person name="Djordjevic S.P."/>
            <person name="Hamidian M."/>
        </authorList>
    </citation>
    <scope>NUCLEOTIDE SEQUENCE [LARGE SCALE GENOMIC DNA]</scope>
    <source>
        <strain evidence="1 2">SAAc652</strain>
    </source>
</reference>
<organism evidence="1 2">
    <name type="scientific">Acinetobacter chinensis</name>
    <dbReference type="NCBI Taxonomy" id="2004650"/>
    <lineage>
        <taxon>Bacteria</taxon>
        <taxon>Pseudomonadati</taxon>
        <taxon>Pseudomonadota</taxon>
        <taxon>Gammaproteobacteria</taxon>
        <taxon>Moraxellales</taxon>
        <taxon>Moraxellaceae</taxon>
        <taxon>Acinetobacter</taxon>
    </lineage>
</organism>
<dbReference type="EMBL" id="JASVDY010000004">
    <property type="protein sequence ID" value="MDV2469814.1"/>
    <property type="molecule type" value="Genomic_DNA"/>
</dbReference>
<dbReference type="RefSeq" id="WP_317084692.1">
    <property type="nucleotide sequence ID" value="NZ_JASVDY010000004.1"/>
</dbReference>
<keyword evidence="2" id="KW-1185">Reference proteome</keyword>
<name>A0ABU3WHD4_9GAMM</name>